<evidence type="ECO:0000313" key="2">
    <source>
        <dbReference type="Proteomes" id="UP001280121"/>
    </source>
</evidence>
<comment type="caution">
    <text evidence="1">The sequence shown here is derived from an EMBL/GenBank/DDBJ whole genome shotgun (WGS) entry which is preliminary data.</text>
</comment>
<name>A0AAD9X635_9ROSI</name>
<protein>
    <recommendedName>
        <fullName evidence="3">WD repeat-containing protein WRAP73</fullName>
    </recommendedName>
</protein>
<dbReference type="AlphaFoldDB" id="A0AAD9X635"/>
<dbReference type="GO" id="GO:1990811">
    <property type="term" value="C:MWP complex"/>
    <property type="evidence" value="ECO:0007669"/>
    <property type="project" value="TreeGrafter"/>
</dbReference>
<keyword evidence="2" id="KW-1185">Reference proteome</keyword>
<dbReference type="Gene3D" id="2.130.10.10">
    <property type="entry name" value="YVTN repeat-like/Quinoprotein amine dehydrogenase"/>
    <property type="match status" value="3"/>
</dbReference>
<dbReference type="Proteomes" id="UP001280121">
    <property type="component" value="Unassembled WGS sequence"/>
</dbReference>
<dbReference type="InterPro" id="IPR052778">
    <property type="entry name" value="Centrosome-WD_assoc"/>
</dbReference>
<organism evidence="1 2">
    <name type="scientific">Dipteronia dyeriana</name>
    <dbReference type="NCBI Taxonomy" id="168575"/>
    <lineage>
        <taxon>Eukaryota</taxon>
        <taxon>Viridiplantae</taxon>
        <taxon>Streptophyta</taxon>
        <taxon>Embryophyta</taxon>
        <taxon>Tracheophyta</taxon>
        <taxon>Spermatophyta</taxon>
        <taxon>Magnoliopsida</taxon>
        <taxon>eudicotyledons</taxon>
        <taxon>Gunneridae</taxon>
        <taxon>Pentapetalae</taxon>
        <taxon>rosids</taxon>
        <taxon>malvids</taxon>
        <taxon>Sapindales</taxon>
        <taxon>Sapindaceae</taxon>
        <taxon>Hippocastanoideae</taxon>
        <taxon>Acereae</taxon>
        <taxon>Dipteronia</taxon>
    </lineage>
</organism>
<sequence length="458" mass="51857">MEFTEAYKQTGPCCFSPNSRFIAVAVDYRLVIRDTHSFKVVQLFTCLDKISYVEWALDSEFILCGLYKRPMIQAWSLSQPEWTCKIDDGPAGIAYARWSPDSRHILTTSDFQLRLTVWSLLNTACVHVQWPKHASKGVSFTKDGKYAAICTRRDCKDFINLLSCHTWEIMGVFAIDTLDMADIEWSPDDSTIVIWDSPMEYKVLIYSPDGRCLSKYQAYESGLGVKSVSWSPCGQFLAVGSYDQMLRVLNHLTWKTFAEFIHLSTVRGPCFAPLFKEVDEPLQLDMSELCLNDDFMQGNSDAPDGHFRVRYEVMEVPITLPSQKPPADKPNPKQGIGLMSWSRDSLYICTRNDSMPTALWIWDINLLELAAILVQKDPIRSAAWDPTGTRLVLCTGSSHLYMWTPSGAYCVSNPLPQFNITDLKWNSDGSCLLLKDKESFCCAAVDVLPESSDYSSED</sequence>
<dbReference type="InterPro" id="IPR015943">
    <property type="entry name" value="WD40/YVTN_repeat-like_dom_sf"/>
</dbReference>
<evidence type="ECO:0000313" key="1">
    <source>
        <dbReference type="EMBL" id="KAK2653392.1"/>
    </source>
</evidence>
<dbReference type="SUPFAM" id="SSF82171">
    <property type="entry name" value="DPP6 N-terminal domain-like"/>
    <property type="match status" value="1"/>
</dbReference>
<accession>A0AAD9X635</accession>
<dbReference type="PANTHER" id="PTHR16220">
    <property type="entry name" value="WD REPEAT PROTEIN 8-RELATED"/>
    <property type="match status" value="1"/>
</dbReference>
<evidence type="ECO:0008006" key="3">
    <source>
        <dbReference type="Google" id="ProtNLM"/>
    </source>
</evidence>
<dbReference type="Pfam" id="PF00400">
    <property type="entry name" value="WD40"/>
    <property type="match status" value="1"/>
</dbReference>
<dbReference type="InterPro" id="IPR001680">
    <property type="entry name" value="WD40_rpt"/>
</dbReference>
<reference evidence="1" key="1">
    <citation type="journal article" date="2023" name="Plant J.">
        <title>Genome sequences and population genomics provide insights into the demographic history, inbreeding, and mutation load of two 'living fossil' tree species of Dipteronia.</title>
        <authorList>
            <person name="Feng Y."/>
            <person name="Comes H.P."/>
            <person name="Chen J."/>
            <person name="Zhu S."/>
            <person name="Lu R."/>
            <person name="Zhang X."/>
            <person name="Li P."/>
            <person name="Qiu J."/>
            <person name="Olsen K.M."/>
            <person name="Qiu Y."/>
        </authorList>
    </citation>
    <scope>NUCLEOTIDE SEQUENCE</scope>
    <source>
        <strain evidence="1">KIB01</strain>
    </source>
</reference>
<dbReference type="EMBL" id="JANJYI010000004">
    <property type="protein sequence ID" value="KAK2653392.1"/>
    <property type="molecule type" value="Genomic_DNA"/>
</dbReference>
<proteinExistence type="predicted"/>
<gene>
    <name evidence="1" type="ORF">Ddye_013248</name>
</gene>
<dbReference type="SMART" id="SM00320">
    <property type="entry name" value="WD40"/>
    <property type="match status" value="3"/>
</dbReference>
<dbReference type="PANTHER" id="PTHR16220:SF0">
    <property type="entry name" value="WD REPEAT-CONTAINING PROTEIN WRAP73"/>
    <property type="match status" value="1"/>
</dbReference>
<dbReference type="GO" id="GO:0005815">
    <property type="term" value="C:microtubule organizing center"/>
    <property type="evidence" value="ECO:0007669"/>
    <property type="project" value="TreeGrafter"/>
</dbReference>